<reference evidence="3" key="1">
    <citation type="submission" date="2023-07" db="EMBL/GenBank/DDBJ databases">
        <title>draft genome sequence of fig (Ficus carica).</title>
        <authorList>
            <person name="Takahashi T."/>
            <person name="Nishimura K."/>
        </authorList>
    </citation>
    <scope>NUCLEOTIDE SEQUENCE</scope>
</reference>
<keyword evidence="5" id="KW-1185">Reference proteome</keyword>
<gene>
    <name evidence="3" type="ORF">TIFTF001_046017</name>
    <name evidence="4" type="ORF">TIFTF001_046019</name>
</gene>
<comment type="caution">
    <text evidence="3">The sequence shown here is derived from an EMBL/GenBank/DDBJ whole genome shotgun (WGS) entry which is preliminary data.</text>
</comment>
<proteinExistence type="inferred from homology"/>
<protein>
    <recommendedName>
        <fullName evidence="2">FAD dependent oxidoreductase domain-containing protein</fullName>
    </recommendedName>
</protein>
<name>A0AA87YXS5_FICCA</name>
<dbReference type="PANTHER" id="PTHR10668:SF103">
    <property type="entry name" value="PYRIDINE NUCLEOTIDE-DISULFIDE OXIDOREDUCTASE DOMAIN-CONTAINING PROTEIN 2"/>
    <property type="match status" value="1"/>
</dbReference>
<dbReference type="EMBL" id="BTGU01004368">
    <property type="protein sequence ID" value="GMN26039.1"/>
    <property type="molecule type" value="Genomic_DNA"/>
</dbReference>
<feature type="domain" description="FAD dependent oxidoreductase" evidence="2">
    <location>
        <begin position="26"/>
        <end position="55"/>
    </location>
</feature>
<comment type="similarity">
    <text evidence="1">Belongs to the carotenoid/retinoid oxidoreductase family.</text>
</comment>
<dbReference type="EMBL" id="BTGU01004369">
    <property type="protein sequence ID" value="GMN26055.1"/>
    <property type="molecule type" value="Genomic_DNA"/>
</dbReference>
<dbReference type="AlphaFoldDB" id="A0AA87YXS5"/>
<sequence length="196" mass="21699">MWRRCFSSSGGSVSDAASTLKDRKWDALVIGGGHNGLTAAAYLARSGLSVAVLERPDKDLNYSEISKFSKRDADAYPRYENQLENFCKFMDPLIDSPPPESSQYISSFSDRFNDRIHKSVFWTRFLRQALSFGQKDLVFMAFSNLDHCDIGANNVLKATLATDAVIGSTASVHTPGSGYVLLHHVMGETHGDRGIW</sequence>
<feature type="non-terminal residue" evidence="3">
    <location>
        <position position="1"/>
    </location>
</feature>
<evidence type="ECO:0000313" key="3">
    <source>
        <dbReference type="EMBL" id="GMN26039.1"/>
    </source>
</evidence>
<evidence type="ECO:0000259" key="2">
    <source>
        <dbReference type="Pfam" id="PF01266"/>
    </source>
</evidence>
<dbReference type="Pfam" id="PF01266">
    <property type="entry name" value="DAO"/>
    <property type="match status" value="1"/>
</dbReference>
<dbReference type="SUPFAM" id="SSF51905">
    <property type="entry name" value="FAD/NAD(P)-binding domain"/>
    <property type="match status" value="1"/>
</dbReference>
<evidence type="ECO:0000313" key="5">
    <source>
        <dbReference type="Proteomes" id="UP001187192"/>
    </source>
</evidence>
<accession>A0AA87YXS5</accession>
<dbReference type="Proteomes" id="UP001187192">
    <property type="component" value="Unassembled WGS sequence"/>
</dbReference>
<dbReference type="PANTHER" id="PTHR10668">
    <property type="entry name" value="PHYTOENE DEHYDROGENASE"/>
    <property type="match status" value="1"/>
</dbReference>
<evidence type="ECO:0000313" key="4">
    <source>
        <dbReference type="EMBL" id="GMN26055.1"/>
    </source>
</evidence>
<dbReference type="InterPro" id="IPR036188">
    <property type="entry name" value="FAD/NAD-bd_sf"/>
</dbReference>
<organism evidence="3 5">
    <name type="scientific">Ficus carica</name>
    <name type="common">Common fig</name>
    <dbReference type="NCBI Taxonomy" id="3494"/>
    <lineage>
        <taxon>Eukaryota</taxon>
        <taxon>Viridiplantae</taxon>
        <taxon>Streptophyta</taxon>
        <taxon>Embryophyta</taxon>
        <taxon>Tracheophyta</taxon>
        <taxon>Spermatophyta</taxon>
        <taxon>Magnoliopsida</taxon>
        <taxon>eudicotyledons</taxon>
        <taxon>Gunneridae</taxon>
        <taxon>Pentapetalae</taxon>
        <taxon>rosids</taxon>
        <taxon>fabids</taxon>
        <taxon>Rosales</taxon>
        <taxon>Moraceae</taxon>
        <taxon>Ficeae</taxon>
        <taxon>Ficus</taxon>
    </lineage>
</organism>
<dbReference type="Gene3D" id="3.50.50.60">
    <property type="entry name" value="FAD/NAD(P)-binding domain"/>
    <property type="match status" value="1"/>
</dbReference>
<dbReference type="InterPro" id="IPR006076">
    <property type="entry name" value="FAD-dep_OxRdtase"/>
</dbReference>
<evidence type="ECO:0000256" key="1">
    <source>
        <dbReference type="ARBA" id="ARBA00006046"/>
    </source>
</evidence>